<protein>
    <submittedName>
        <fullName evidence="1">Uncharacterized protein</fullName>
    </submittedName>
</protein>
<gene>
    <name evidence="1" type="ORF">EOK75_16725</name>
</gene>
<keyword evidence="1" id="KW-0614">Plasmid</keyword>
<geneLocation type="plasmid" evidence="1 2">
    <name>unnamed1</name>
</geneLocation>
<organism evidence="1 2">
    <name type="scientific">Pseudorhodobacter turbinis</name>
    <dbReference type="NCBI Taxonomy" id="2500533"/>
    <lineage>
        <taxon>Bacteria</taxon>
        <taxon>Pseudomonadati</taxon>
        <taxon>Pseudomonadota</taxon>
        <taxon>Alphaproteobacteria</taxon>
        <taxon>Rhodobacterales</taxon>
        <taxon>Paracoccaceae</taxon>
        <taxon>Pseudorhodobacter</taxon>
    </lineage>
</organism>
<dbReference type="KEGG" id="pseb:EOK75_16725"/>
<dbReference type="Proteomes" id="UP000298631">
    <property type="component" value="Plasmid unnamed1"/>
</dbReference>
<dbReference type="EMBL" id="CP039965">
    <property type="protein sequence ID" value="QCO57367.1"/>
    <property type="molecule type" value="Genomic_DNA"/>
</dbReference>
<name>A0A4P8EK07_9RHOB</name>
<keyword evidence="2" id="KW-1185">Reference proteome</keyword>
<dbReference type="OrthoDB" id="9987139at2"/>
<evidence type="ECO:0000313" key="2">
    <source>
        <dbReference type="Proteomes" id="UP000298631"/>
    </source>
</evidence>
<reference evidence="1 2" key="1">
    <citation type="submission" date="2019-05" db="EMBL/GenBank/DDBJ databases">
        <title>Pseudorhodobacter turbinis sp. nov., isolated from the gut of the Korean turban shell.</title>
        <authorList>
            <person name="Jeong Y.-S."/>
            <person name="Kang W.-R."/>
            <person name="Bae J.-W."/>
        </authorList>
    </citation>
    <scope>NUCLEOTIDE SEQUENCE [LARGE SCALE GENOMIC DNA]</scope>
    <source>
        <strain evidence="1 2">S12M18</strain>
        <plasmid evidence="1 2">unnamed1</plasmid>
    </source>
</reference>
<evidence type="ECO:0000313" key="1">
    <source>
        <dbReference type="EMBL" id="QCO57367.1"/>
    </source>
</evidence>
<dbReference type="RefSeq" id="WP_137195163.1">
    <property type="nucleotide sequence ID" value="NZ_CP039965.1"/>
</dbReference>
<accession>A0A4P8EK07</accession>
<proteinExistence type="predicted"/>
<dbReference type="AlphaFoldDB" id="A0A4P8EK07"/>
<sequence>MPGVPLFNATYADRKFAFRRWPFGTTVNRNATTAVAIDCADGKRRRTTSMEEENGAANHIDRRPPYDSERVMLASKDWVEGGYQAINARNTTVPSSPKERKWAQWASIAAALIWSAVVVGVVEWGKLFKIIQSQTPNIFQKWWVIRDLNP</sequence>